<evidence type="ECO:0000313" key="1">
    <source>
        <dbReference type="EMBL" id="GLR55201.1"/>
    </source>
</evidence>
<gene>
    <name evidence="1" type="ORF">GCM10007923_64230</name>
</gene>
<accession>A0ABQ5ZTX2</accession>
<protein>
    <recommendedName>
        <fullName evidence="3">Transcriptional regulator</fullName>
    </recommendedName>
</protein>
<organism evidence="1 2">
    <name type="scientific">Shinella yambaruensis</name>
    <dbReference type="NCBI Taxonomy" id="415996"/>
    <lineage>
        <taxon>Bacteria</taxon>
        <taxon>Pseudomonadati</taxon>
        <taxon>Pseudomonadota</taxon>
        <taxon>Alphaproteobacteria</taxon>
        <taxon>Hyphomicrobiales</taxon>
        <taxon>Rhizobiaceae</taxon>
        <taxon>Shinella</taxon>
    </lineage>
</organism>
<reference evidence="2" key="1">
    <citation type="journal article" date="2019" name="Int. J. Syst. Evol. Microbiol.">
        <title>The Global Catalogue of Microorganisms (GCM) 10K type strain sequencing project: providing services to taxonomists for standard genome sequencing and annotation.</title>
        <authorList>
            <consortium name="The Broad Institute Genomics Platform"/>
            <consortium name="The Broad Institute Genome Sequencing Center for Infectious Disease"/>
            <person name="Wu L."/>
            <person name="Ma J."/>
        </authorList>
    </citation>
    <scope>NUCLEOTIDE SEQUENCE [LARGE SCALE GENOMIC DNA]</scope>
    <source>
        <strain evidence="2">NBRC 102122</strain>
    </source>
</reference>
<comment type="caution">
    <text evidence="1">The sequence shown here is derived from an EMBL/GenBank/DDBJ whole genome shotgun (WGS) entry which is preliminary data.</text>
</comment>
<evidence type="ECO:0000313" key="2">
    <source>
        <dbReference type="Proteomes" id="UP001156702"/>
    </source>
</evidence>
<keyword evidence="2" id="KW-1185">Reference proteome</keyword>
<name>A0ABQ5ZTX2_9HYPH</name>
<dbReference type="Proteomes" id="UP001156702">
    <property type="component" value="Unassembled WGS sequence"/>
</dbReference>
<proteinExistence type="predicted"/>
<sequence length="84" mass="9169">MNIRPECFRPGEDWLRPNGHEIREVLALAGLSGSQAARILGLGHQGGRTVRRWTGDDSPIPFAAWAILCDLAGLGAIWRESPHA</sequence>
<evidence type="ECO:0008006" key="3">
    <source>
        <dbReference type="Google" id="ProtNLM"/>
    </source>
</evidence>
<dbReference type="EMBL" id="BSOP01000071">
    <property type="protein sequence ID" value="GLR55201.1"/>
    <property type="molecule type" value="Genomic_DNA"/>
</dbReference>